<protein>
    <recommendedName>
        <fullName evidence="4">DNA-binding protein</fullName>
    </recommendedName>
</protein>
<proteinExistence type="predicted"/>
<feature type="compositionally biased region" description="Low complexity" evidence="1">
    <location>
        <begin position="35"/>
        <end position="46"/>
    </location>
</feature>
<dbReference type="RefSeq" id="WP_191690297.1">
    <property type="nucleotide sequence ID" value="NZ_JACSQY010000007.1"/>
</dbReference>
<dbReference type="PROSITE" id="PS51257">
    <property type="entry name" value="PROKAR_LIPOPROTEIN"/>
    <property type="match status" value="1"/>
</dbReference>
<name>A0ABR8PKV8_9BACL</name>
<organism evidence="2 3">
    <name type="scientific">Sporosarcina gallistercoris</name>
    <dbReference type="NCBI Taxonomy" id="2762245"/>
    <lineage>
        <taxon>Bacteria</taxon>
        <taxon>Bacillati</taxon>
        <taxon>Bacillota</taxon>
        <taxon>Bacilli</taxon>
        <taxon>Bacillales</taxon>
        <taxon>Caryophanaceae</taxon>
        <taxon>Sporosarcina</taxon>
    </lineage>
</organism>
<reference evidence="2 3" key="1">
    <citation type="submission" date="2020-08" db="EMBL/GenBank/DDBJ databases">
        <title>A Genomic Blueprint of the Chicken Gut Microbiome.</title>
        <authorList>
            <person name="Gilroy R."/>
            <person name="Ravi A."/>
            <person name="Getino M."/>
            <person name="Pursley I."/>
            <person name="Horton D.L."/>
            <person name="Alikhan N.-F."/>
            <person name="Baker D."/>
            <person name="Gharbi K."/>
            <person name="Hall N."/>
            <person name="Watson M."/>
            <person name="Adriaenssens E.M."/>
            <person name="Foster-Nyarko E."/>
            <person name="Jarju S."/>
            <person name="Secka A."/>
            <person name="Antonio M."/>
            <person name="Oren A."/>
            <person name="Chaudhuri R."/>
            <person name="La Ragione R.M."/>
            <person name="Hildebrand F."/>
            <person name="Pallen M.J."/>
        </authorList>
    </citation>
    <scope>NUCLEOTIDE SEQUENCE [LARGE SCALE GENOMIC DNA]</scope>
    <source>
        <strain evidence="2 3">Sa3CUA8</strain>
    </source>
</reference>
<evidence type="ECO:0000313" key="2">
    <source>
        <dbReference type="EMBL" id="MBD7908796.1"/>
    </source>
</evidence>
<accession>A0ABR8PKV8</accession>
<sequence>MKKAVILLVASIMLAACNNEDKSENTSDSNKKPAATESSQEQSGSETADEEQVGLEEGLKGDSTEVEYEDIAKGDVPANKKVSFTGTVFKVEEGRYGLKKDITDSSEEVLWVDDLRLGERTEIPEGTNVTVFGSYTDTDEQNAPKMRAVFIDMN</sequence>
<feature type="region of interest" description="Disordered" evidence="1">
    <location>
        <begin position="18"/>
        <end position="64"/>
    </location>
</feature>
<gene>
    <name evidence="2" type="ORF">H9659_10685</name>
</gene>
<evidence type="ECO:0008006" key="4">
    <source>
        <dbReference type="Google" id="ProtNLM"/>
    </source>
</evidence>
<evidence type="ECO:0000313" key="3">
    <source>
        <dbReference type="Proteomes" id="UP000659496"/>
    </source>
</evidence>
<feature type="compositionally biased region" description="Basic and acidic residues" evidence="1">
    <location>
        <begin position="19"/>
        <end position="31"/>
    </location>
</feature>
<evidence type="ECO:0000256" key="1">
    <source>
        <dbReference type="SAM" id="MobiDB-lite"/>
    </source>
</evidence>
<comment type="caution">
    <text evidence="2">The sequence shown here is derived from an EMBL/GenBank/DDBJ whole genome shotgun (WGS) entry which is preliminary data.</text>
</comment>
<dbReference type="Proteomes" id="UP000659496">
    <property type="component" value="Unassembled WGS sequence"/>
</dbReference>
<keyword evidence="3" id="KW-1185">Reference proteome</keyword>
<dbReference type="EMBL" id="JACSQY010000007">
    <property type="protein sequence ID" value="MBD7908796.1"/>
    <property type="molecule type" value="Genomic_DNA"/>
</dbReference>